<reference evidence="2 3" key="1">
    <citation type="journal article" date="2021" name="Genome Biol.">
        <title>AFLAP: assembly-free linkage analysis pipeline using k-mers from genome sequencing data.</title>
        <authorList>
            <person name="Fletcher K."/>
            <person name="Zhang L."/>
            <person name="Gil J."/>
            <person name="Han R."/>
            <person name="Cavanaugh K."/>
            <person name="Michelmore R."/>
        </authorList>
    </citation>
    <scope>NUCLEOTIDE SEQUENCE [LARGE SCALE GENOMIC DNA]</scope>
    <source>
        <strain evidence="2 3">SF5</strain>
    </source>
</reference>
<dbReference type="GeneID" id="94350182"/>
<evidence type="ECO:0000256" key="1">
    <source>
        <dbReference type="SAM" id="Coils"/>
    </source>
</evidence>
<keyword evidence="1" id="KW-0175">Coiled coil</keyword>
<comment type="caution">
    <text evidence="2">The sequence shown here is derived from an EMBL/GenBank/DDBJ whole genome shotgun (WGS) entry which is preliminary data.</text>
</comment>
<proteinExistence type="predicted"/>
<dbReference type="KEGG" id="blac:94350182"/>
<name>A0A976FJJ7_BRELC</name>
<accession>A0A976FJJ7</accession>
<dbReference type="EMBL" id="SHOA02000013">
    <property type="protein sequence ID" value="TDH67957.1"/>
    <property type="molecule type" value="Genomic_DNA"/>
</dbReference>
<gene>
    <name evidence="2" type="ORF">CCR75_006441</name>
</gene>
<evidence type="ECO:0000313" key="2">
    <source>
        <dbReference type="EMBL" id="TDH67957.1"/>
    </source>
</evidence>
<keyword evidence="3" id="KW-1185">Reference proteome</keyword>
<dbReference type="OrthoDB" id="103828at2759"/>
<evidence type="ECO:0000313" key="3">
    <source>
        <dbReference type="Proteomes" id="UP000294530"/>
    </source>
</evidence>
<dbReference type="AlphaFoldDB" id="A0A976FJJ7"/>
<sequence length="241" mass="27259">MHVDVCSRSAVVAWHVISIVCCFASKQHRQCDELKTSIGSRLVRDNARELRNAVNIGDKGDEELGSGDEDVLTSLNASNRACRLYHREKRAHAYTRSRLVATLRSEADLTKRISQVSGNFQDHERGRMKVEDLEATVRRLQEKVDSVSSSQTTGEVDFVRKAFKSKSQTYNDEANATVLYWKLQHHKFQEALASSDSEKVRLTRELQKVKKAAVLAMNRTLTRDANNRASMKRSYSSTGIV</sequence>
<dbReference type="RefSeq" id="XP_067817456.1">
    <property type="nucleotide sequence ID" value="XM_067964511.1"/>
</dbReference>
<organism evidence="2 3">
    <name type="scientific">Bremia lactucae</name>
    <name type="common">Lettuce downy mildew</name>
    <dbReference type="NCBI Taxonomy" id="4779"/>
    <lineage>
        <taxon>Eukaryota</taxon>
        <taxon>Sar</taxon>
        <taxon>Stramenopiles</taxon>
        <taxon>Oomycota</taxon>
        <taxon>Peronosporomycetes</taxon>
        <taxon>Peronosporales</taxon>
        <taxon>Peronosporaceae</taxon>
        <taxon>Bremia</taxon>
    </lineage>
</organism>
<feature type="coiled-coil region" evidence="1">
    <location>
        <begin position="123"/>
        <end position="150"/>
    </location>
</feature>
<protein>
    <submittedName>
        <fullName evidence="2">Uncharacterized protein</fullName>
    </submittedName>
</protein>
<dbReference type="Proteomes" id="UP000294530">
    <property type="component" value="Unassembled WGS sequence"/>
</dbReference>